<gene>
    <name evidence="6" type="ORF">DL07_00895</name>
</gene>
<organism evidence="6 7">
    <name type="scientific">Streptococcus salivarius</name>
    <dbReference type="NCBI Taxonomy" id="1304"/>
    <lineage>
        <taxon>Bacteria</taxon>
        <taxon>Bacillati</taxon>
        <taxon>Bacillota</taxon>
        <taxon>Bacilli</taxon>
        <taxon>Lactobacillales</taxon>
        <taxon>Streptococcaceae</taxon>
        <taxon>Streptococcus</taxon>
    </lineage>
</organism>
<dbReference type="GO" id="GO:0005737">
    <property type="term" value="C:cytoplasm"/>
    <property type="evidence" value="ECO:0007669"/>
    <property type="project" value="TreeGrafter"/>
</dbReference>
<evidence type="ECO:0000256" key="3">
    <source>
        <dbReference type="ARBA" id="ARBA00023295"/>
    </source>
</evidence>
<reference evidence="6 7" key="1">
    <citation type="submission" date="2014-04" db="EMBL/GenBank/DDBJ databases">
        <title>Variable characteristics of bacteriocin-producing Streptococcus salivarius strains isolated from Malaysian subjects.</title>
        <authorList>
            <person name="Philip K."/>
            <person name="Barbour A."/>
        </authorList>
    </citation>
    <scope>NUCLEOTIDE SEQUENCE [LARGE SCALE GENOMIC DNA]</scope>
    <source>
        <strain evidence="6 7">NU10</strain>
    </source>
</reference>
<feature type="transmembrane region" description="Helical" evidence="4">
    <location>
        <begin position="7"/>
        <end position="23"/>
    </location>
</feature>
<dbReference type="SMART" id="SM00640">
    <property type="entry name" value="Glyco_32"/>
    <property type="match status" value="1"/>
</dbReference>
<dbReference type="GO" id="GO:0005987">
    <property type="term" value="P:sucrose catabolic process"/>
    <property type="evidence" value="ECO:0007669"/>
    <property type="project" value="TreeGrafter"/>
</dbReference>
<dbReference type="Gene3D" id="2.115.10.20">
    <property type="entry name" value="Glycosyl hydrolase domain, family 43"/>
    <property type="match status" value="1"/>
</dbReference>
<keyword evidence="4" id="KW-1133">Transmembrane helix</keyword>
<feature type="domain" description="Glycosyl hydrolase family 32 N-terminal" evidence="5">
    <location>
        <begin position="45"/>
        <end position="380"/>
    </location>
</feature>
<dbReference type="AlphaFoldDB" id="A0A074IUP7"/>
<evidence type="ECO:0000313" key="7">
    <source>
        <dbReference type="Proteomes" id="UP000027855"/>
    </source>
</evidence>
<keyword evidence="2" id="KW-0378">Hydrolase</keyword>
<dbReference type="CDD" id="cd18622">
    <property type="entry name" value="GH32_Inu-like"/>
    <property type="match status" value="1"/>
</dbReference>
<protein>
    <submittedName>
        <fullName evidence="6">Exo-beta-D-fructosidase</fullName>
    </submittedName>
</protein>
<proteinExistence type="inferred from homology"/>
<keyword evidence="4" id="KW-0812">Transmembrane</keyword>
<evidence type="ECO:0000256" key="2">
    <source>
        <dbReference type="ARBA" id="ARBA00022801"/>
    </source>
</evidence>
<evidence type="ECO:0000256" key="1">
    <source>
        <dbReference type="ARBA" id="ARBA00009902"/>
    </source>
</evidence>
<dbReference type="InterPro" id="IPR023296">
    <property type="entry name" value="Glyco_hydro_beta-prop_sf"/>
</dbReference>
<dbReference type="EMBL" id="JJMT01000001">
    <property type="protein sequence ID" value="KEO46972.1"/>
    <property type="molecule type" value="Genomic_DNA"/>
</dbReference>
<dbReference type="InterPro" id="IPR013148">
    <property type="entry name" value="Glyco_hydro_32_N"/>
</dbReference>
<dbReference type="Proteomes" id="UP000027855">
    <property type="component" value="Unassembled WGS sequence"/>
</dbReference>
<comment type="similarity">
    <text evidence="1">Belongs to the glycosyl hydrolase 32 family.</text>
</comment>
<evidence type="ECO:0000259" key="5">
    <source>
        <dbReference type="Pfam" id="PF00251"/>
    </source>
</evidence>
<name>A0A074IUP7_STRSL</name>
<sequence length="573" mass="64411">MESKYPPLIFILIFLILFFVFIIKNESVNNTSTKNTKTSVSQTFHLASHKGWSNDLQTIVWNQEKKYYDIYFLHSVDGATDPFGPNGQDWTHTTTKDFITYSKQETAIPAKGGDSKEGWHSAWTGSVVTDSQGISGIQNEEPVAYFTGLMDDGSQAIYASESNDKGASFTKALKDGKPLLTKEQSYNGKDFRDPYVFHFKDKLLMYVAEGDALGVYQSQDGINWTKADSKGDSKILPETFFKGRNWQDNAPIECPVLKTMTTTDDRDKQVLFFGAKDTASGETTGTYYTVGHLDDKGLFIADTETKRLDQGSDYYGANFTGSDRIEESNHNLISLGWVGNWNYFTSGIHSDQEAKSDFLKTIGFYTTPRQLQLDKNNIIQSAPLYKNEQLALKNQNGNISSQRPLTSDNRKPWIDKSHNQNANGLLDLAGKNSSGYYQLHFSNIKKEGGYIYIDIWQGSDYVKIAYQITSGTYQVSAYAAELNNSMDGSQTASSYYYDGLLGNGQGYKADSHYKETDNITITLITDNRSLEIFFPNGQTYTLARFNTSGRQDVKVFSTQKDLLLNLKIYDVHS</sequence>
<keyword evidence="4" id="KW-0472">Membrane</keyword>
<keyword evidence="3" id="KW-0326">Glycosidase</keyword>
<evidence type="ECO:0000313" key="6">
    <source>
        <dbReference type="EMBL" id="KEO46972.1"/>
    </source>
</evidence>
<evidence type="ECO:0000256" key="4">
    <source>
        <dbReference type="SAM" id="Phobius"/>
    </source>
</evidence>
<dbReference type="InterPro" id="IPR001362">
    <property type="entry name" value="Glyco_hydro_32"/>
</dbReference>
<dbReference type="Pfam" id="PF00251">
    <property type="entry name" value="Glyco_hydro_32N"/>
    <property type="match status" value="1"/>
</dbReference>
<accession>A0A074IUP7</accession>
<comment type="caution">
    <text evidence="6">The sequence shown here is derived from an EMBL/GenBank/DDBJ whole genome shotgun (WGS) entry which is preliminary data.</text>
</comment>
<dbReference type="PANTHER" id="PTHR42800:SF1">
    <property type="entry name" value="EXOINULINASE INUD (AFU_ORTHOLOGUE AFUA_5G00480)"/>
    <property type="match status" value="1"/>
</dbReference>
<dbReference type="SUPFAM" id="SSF75005">
    <property type="entry name" value="Arabinanase/levansucrase/invertase"/>
    <property type="match status" value="1"/>
</dbReference>
<dbReference type="GO" id="GO:0004575">
    <property type="term" value="F:sucrose alpha-glucosidase activity"/>
    <property type="evidence" value="ECO:0007669"/>
    <property type="project" value="TreeGrafter"/>
</dbReference>
<dbReference type="PANTHER" id="PTHR42800">
    <property type="entry name" value="EXOINULINASE INUD (AFU_ORTHOLOGUE AFUA_5G00480)"/>
    <property type="match status" value="1"/>
</dbReference>
<dbReference type="RefSeq" id="WP_037600368.1">
    <property type="nucleotide sequence ID" value="NZ_JADMQU010000004.1"/>
</dbReference>